<organism evidence="2 3">
    <name type="scientific">Eubacterium plexicaudatum ASF492</name>
    <dbReference type="NCBI Taxonomy" id="1235802"/>
    <lineage>
        <taxon>Bacteria</taxon>
        <taxon>Bacillati</taxon>
        <taxon>Bacillota</taxon>
        <taxon>Clostridia</taxon>
        <taxon>Eubacteriales</taxon>
        <taxon>Eubacteriaceae</taxon>
        <taxon>Eubacterium</taxon>
    </lineage>
</organism>
<dbReference type="HOGENOM" id="CLU_1560640_0_0_9"/>
<dbReference type="InterPro" id="IPR024983">
    <property type="entry name" value="CHAT_dom"/>
</dbReference>
<dbReference type="Pfam" id="PF12770">
    <property type="entry name" value="CHAT"/>
    <property type="match status" value="1"/>
</dbReference>
<dbReference type="eggNOG" id="COG4995">
    <property type="taxonomic scope" value="Bacteria"/>
</dbReference>
<protein>
    <recommendedName>
        <fullName evidence="1">CHAT domain-containing protein</fullName>
    </recommendedName>
</protein>
<feature type="domain" description="CHAT" evidence="1">
    <location>
        <begin position="48"/>
        <end position="160"/>
    </location>
</feature>
<evidence type="ECO:0000313" key="2">
    <source>
        <dbReference type="EMBL" id="EMZ25802.1"/>
    </source>
</evidence>
<reference evidence="2 3" key="1">
    <citation type="journal article" date="2014" name="Genome Announc.">
        <title>Draft genome sequences of the altered schaedler flora, a defined bacterial community from gnotobiotic mice.</title>
        <authorList>
            <person name="Wannemuehler M.J."/>
            <person name="Overstreet A.M."/>
            <person name="Ward D.V."/>
            <person name="Phillips G.J."/>
        </authorList>
    </citation>
    <scope>NUCLEOTIDE SEQUENCE [LARGE SCALE GENOMIC DNA]</scope>
    <source>
        <strain evidence="2 3">ASF492</strain>
    </source>
</reference>
<dbReference type="AlphaFoldDB" id="N2A8T7"/>
<comment type="caution">
    <text evidence="2">The sequence shown here is derived from an EMBL/GenBank/DDBJ whole genome shotgun (WGS) entry which is preliminary data.</text>
</comment>
<accession>N2A8T7</accession>
<keyword evidence="3" id="KW-1185">Reference proteome</keyword>
<dbReference type="Proteomes" id="UP000012589">
    <property type="component" value="Unassembled WGS sequence"/>
</dbReference>
<evidence type="ECO:0000313" key="3">
    <source>
        <dbReference type="Proteomes" id="UP000012589"/>
    </source>
</evidence>
<dbReference type="OrthoDB" id="4331905at2"/>
<name>N2A8T7_9FIRM</name>
<dbReference type="PATRIC" id="fig|1235802.3.peg.2977"/>
<proteinExistence type="predicted"/>
<sequence length="171" mass="18970">MLTYCSDQECGFAASALQQAGYQTDLFYGQGHKDTLHFISPSNSLPFEKQVLPDNLNANSYSVIHISTHGFYMRQQLPSFYTSDSSTYNHPMHRCGLILNDQICDGQYNVTESILWGDDILNTDLTGTQLAVLSCCVSGIGHMESGDWLIGLQRAFFTAGFIYIGKICTIS</sequence>
<dbReference type="STRING" id="1235802.C823_02818"/>
<gene>
    <name evidence="2" type="ORF">C823_02818</name>
</gene>
<dbReference type="EMBL" id="AQFT01000087">
    <property type="protein sequence ID" value="EMZ25802.1"/>
    <property type="molecule type" value="Genomic_DNA"/>
</dbReference>
<evidence type="ECO:0000259" key="1">
    <source>
        <dbReference type="Pfam" id="PF12770"/>
    </source>
</evidence>